<evidence type="ECO:0000313" key="2">
    <source>
        <dbReference type="Proteomes" id="UP000293562"/>
    </source>
</evidence>
<protein>
    <recommendedName>
        <fullName evidence="3">MG2 domain-containing protein</fullName>
    </recommendedName>
</protein>
<organism evidence="1 2">
    <name type="scientific">Ancylomarina subtilis</name>
    <dbReference type="NCBI Taxonomy" id="1639035"/>
    <lineage>
        <taxon>Bacteria</taxon>
        <taxon>Pseudomonadati</taxon>
        <taxon>Bacteroidota</taxon>
        <taxon>Bacteroidia</taxon>
        <taxon>Marinilabiliales</taxon>
        <taxon>Marinifilaceae</taxon>
        <taxon>Ancylomarina</taxon>
    </lineage>
</organism>
<proteinExistence type="predicted"/>
<dbReference type="AlphaFoldDB" id="A0A4Q7VAM1"/>
<gene>
    <name evidence="1" type="ORF">EV201_2869</name>
</gene>
<reference evidence="1 2" key="1">
    <citation type="submission" date="2019-02" db="EMBL/GenBank/DDBJ databases">
        <title>Genomic Encyclopedia of Type Strains, Phase IV (KMG-IV): sequencing the most valuable type-strain genomes for metagenomic binning, comparative biology and taxonomic classification.</title>
        <authorList>
            <person name="Goeker M."/>
        </authorList>
    </citation>
    <scope>NUCLEOTIDE SEQUENCE [LARGE SCALE GENOMIC DNA]</scope>
    <source>
        <strain evidence="1 2">DSM 28825</strain>
    </source>
</reference>
<keyword evidence="2" id="KW-1185">Reference proteome</keyword>
<accession>A0A4Q7VAM1</accession>
<dbReference type="EMBL" id="SHKN01000003">
    <property type="protein sequence ID" value="RZT92393.1"/>
    <property type="molecule type" value="Genomic_DNA"/>
</dbReference>
<dbReference type="RefSeq" id="WP_130308242.1">
    <property type="nucleotide sequence ID" value="NZ_SHKN01000003.1"/>
</dbReference>
<name>A0A4Q7VAM1_9BACT</name>
<evidence type="ECO:0000313" key="1">
    <source>
        <dbReference type="EMBL" id="RZT92393.1"/>
    </source>
</evidence>
<comment type="caution">
    <text evidence="1">The sequence shown here is derived from an EMBL/GenBank/DDBJ whole genome shotgun (WGS) entry which is preliminary data.</text>
</comment>
<dbReference type="OrthoDB" id="679547at2"/>
<sequence>MNNKISIYIFLILIAVHSINLQVKGETIKYASERIHVHILKNNYIAGEAIHFKLYCLNTEDQKLSRISKVAYVELIGENGYPVAQTDVILEHGMGEGGFITSTQIPTGNYAINAYTHWMKTSSPDFISVSSIFIFNNPITEDNKTPKTQFSCGAFRDLKNNDLIHLSSEKKEENILIKTKIEDLNRILRISIANNCIQINEPYKLQLFCRSGKTLEKKFQFNQQNWEVTLPIKDLKSSNYNISILDKENHLIRTAVIHIQKPHQGLFIEKPRITSSRREKIKLNLHLEDLSNHADSLFLSASIKLKEPYQSSINIIDYLNLYQDFSANMLPYYEKFNQVEKKSWIVENGPETLWLKNANLYTVNANRYPENEAYTIGGTVKNRRTQIPFANENIFLSKIGAYADINTFRTNAQGQFYFNLPLKKGLHDISIQVVNKNKLDLNIELKNKFNTRGVAPIPWDHHKLKGKYLAYLKQLYENQRIRDIYKQQTFCEIKDTCLYRGQENFYGETKYSIRADNYVQLDSLEEYFHEFIATVKIKYRKKKPHMYVFSPDAAHTFKQDPLILFDGLILSDASKILNKNSKEIDKIEIVPYEYYYGTSHLYGIISVTSKQKDCQLSELPKNTERYYLPLFTKDVEYLKAKENQPKHYADFRTDLLWEPNIKLTRDKDFNLEFISSDVEGEYELTVEGISEKGEPIVIKQSILIE</sequence>
<evidence type="ECO:0008006" key="3">
    <source>
        <dbReference type="Google" id="ProtNLM"/>
    </source>
</evidence>
<dbReference type="Proteomes" id="UP000293562">
    <property type="component" value="Unassembled WGS sequence"/>
</dbReference>